<evidence type="ECO:0000313" key="9">
    <source>
        <dbReference type="Proteomes" id="UP001457282"/>
    </source>
</evidence>
<sequence length="256" mass="29274">MRALKRKQYKKWTWKEEEALAAGVAKYGLGNWKTILQDSKFAPCFTSKSSVGRWRRKKTLAAGLVKYGMSKWKHIREDPEFGPILDIHSCRSLMNKWRNLTDRVSEEKLRRMSYKVRKVVDAYLRNKINDDDPAEAVEEEAERISEMEEDTEEISMSCEVRNVMDDNPAEAAKELNDVHNSDDPAQAVKEKERVSKVAEDIESMLVLLKEICGRCMAEDTNRVSAASPPEAVKETARVSETAEDTKSMLVLLQTDV</sequence>
<keyword evidence="9" id="KW-1185">Reference proteome</keyword>
<dbReference type="PANTHER" id="PTHR46267:SF15">
    <property type="entry name" value="WINGED HELIX-TURN-HELIX TRANSCRIPTION REPRESSOR DNA-BINDING PROTEIN-RELATED"/>
    <property type="match status" value="1"/>
</dbReference>
<comment type="caution">
    <text evidence="8">The sequence shown here is derived from an EMBL/GenBank/DDBJ whole genome shotgun (WGS) entry which is preliminary data.</text>
</comment>
<name>A0AAW1VJX5_RUBAR</name>
<accession>A0AAW1VJX5</accession>
<dbReference type="SUPFAM" id="SSF46689">
    <property type="entry name" value="Homeodomain-like"/>
    <property type="match status" value="1"/>
</dbReference>
<evidence type="ECO:0000256" key="2">
    <source>
        <dbReference type="ARBA" id="ARBA00004286"/>
    </source>
</evidence>
<feature type="domain" description="Myb-like" evidence="7">
    <location>
        <begin position="11"/>
        <end position="58"/>
    </location>
</feature>
<dbReference type="Gene3D" id="1.10.10.60">
    <property type="entry name" value="Homeodomain-like"/>
    <property type="match status" value="1"/>
</dbReference>
<dbReference type="EMBL" id="JBEDUW010000249">
    <property type="protein sequence ID" value="KAK9902595.1"/>
    <property type="molecule type" value="Genomic_DNA"/>
</dbReference>
<feature type="region of interest" description="Disordered" evidence="6">
    <location>
        <begin position="222"/>
        <end position="246"/>
    </location>
</feature>
<dbReference type="InterPro" id="IPR009057">
    <property type="entry name" value="Homeodomain-like_sf"/>
</dbReference>
<keyword evidence="4" id="KW-0238">DNA-binding</keyword>
<comment type="subcellular location">
    <subcellularLocation>
        <location evidence="2">Chromosome</location>
    </subcellularLocation>
    <subcellularLocation>
        <location evidence="1">Nucleus</location>
    </subcellularLocation>
</comment>
<keyword evidence="3" id="KW-0158">Chromosome</keyword>
<dbReference type="CDD" id="cd11660">
    <property type="entry name" value="SANT_TRF"/>
    <property type="match status" value="1"/>
</dbReference>
<dbReference type="GO" id="GO:0005694">
    <property type="term" value="C:chromosome"/>
    <property type="evidence" value="ECO:0007669"/>
    <property type="project" value="UniProtKB-SubCell"/>
</dbReference>
<evidence type="ECO:0000256" key="4">
    <source>
        <dbReference type="ARBA" id="ARBA00023125"/>
    </source>
</evidence>
<proteinExistence type="predicted"/>
<evidence type="ECO:0000256" key="1">
    <source>
        <dbReference type="ARBA" id="ARBA00004123"/>
    </source>
</evidence>
<reference evidence="8 9" key="1">
    <citation type="journal article" date="2023" name="G3 (Bethesda)">
        <title>A chromosome-length genome assembly and annotation of blackberry (Rubus argutus, cv. 'Hillquist').</title>
        <authorList>
            <person name="Bruna T."/>
            <person name="Aryal R."/>
            <person name="Dudchenko O."/>
            <person name="Sargent D.J."/>
            <person name="Mead D."/>
            <person name="Buti M."/>
            <person name="Cavallini A."/>
            <person name="Hytonen T."/>
            <person name="Andres J."/>
            <person name="Pham M."/>
            <person name="Weisz D."/>
            <person name="Mascagni F."/>
            <person name="Usai G."/>
            <person name="Natali L."/>
            <person name="Bassil N."/>
            <person name="Fernandez G.E."/>
            <person name="Lomsadze A."/>
            <person name="Armour M."/>
            <person name="Olukolu B."/>
            <person name="Poorten T."/>
            <person name="Britton C."/>
            <person name="Davik J."/>
            <person name="Ashrafi H."/>
            <person name="Aiden E.L."/>
            <person name="Borodovsky M."/>
            <person name="Worthington M."/>
        </authorList>
    </citation>
    <scope>NUCLEOTIDE SEQUENCE [LARGE SCALE GENOMIC DNA]</scope>
    <source>
        <strain evidence="8">PI 553951</strain>
    </source>
</reference>
<protein>
    <recommendedName>
        <fullName evidence="7">Myb-like domain-containing protein</fullName>
    </recommendedName>
</protein>
<dbReference type="InterPro" id="IPR001005">
    <property type="entry name" value="SANT/Myb"/>
</dbReference>
<dbReference type="GO" id="GO:0005634">
    <property type="term" value="C:nucleus"/>
    <property type="evidence" value="ECO:0007669"/>
    <property type="project" value="UniProtKB-SubCell"/>
</dbReference>
<dbReference type="PROSITE" id="PS50090">
    <property type="entry name" value="MYB_LIKE"/>
    <property type="match status" value="1"/>
</dbReference>
<dbReference type="Gene3D" id="1.10.246.220">
    <property type="match status" value="1"/>
</dbReference>
<evidence type="ECO:0000313" key="8">
    <source>
        <dbReference type="EMBL" id="KAK9902595.1"/>
    </source>
</evidence>
<dbReference type="AlphaFoldDB" id="A0AAW1VJX5"/>
<gene>
    <name evidence="8" type="ORF">M0R45_001528</name>
</gene>
<dbReference type="PANTHER" id="PTHR46267">
    <property type="entry name" value="SINGLE MYB HISTONE 4"/>
    <property type="match status" value="1"/>
</dbReference>
<evidence type="ECO:0000256" key="6">
    <source>
        <dbReference type="SAM" id="MobiDB-lite"/>
    </source>
</evidence>
<dbReference type="GO" id="GO:0003691">
    <property type="term" value="F:double-stranded telomeric DNA binding"/>
    <property type="evidence" value="ECO:0007669"/>
    <property type="project" value="InterPro"/>
</dbReference>
<evidence type="ECO:0000259" key="7">
    <source>
        <dbReference type="PROSITE" id="PS50090"/>
    </source>
</evidence>
<evidence type="ECO:0000256" key="5">
    <source>
        <dbReference type="ARBA" id="ARBA00023242"/>
    </source>
</evidence>
<keyword evidence="5" id="KW-0539">Nucleus</keyword>
<organism evidence="8 9">
    <name type="scientific">Rubus argutus</name>
    <name type="common">Southern blackberry</name>
    <dbReference type="NCBI Taxonomy" id="59490"/>
    <lineage>
        <taxon>Eukaryota</taxon>
        <taxon>Viridiplantae</taxon>
        <taxon>Streptophyta</taxon>
        <taxon>Embryophyta</taxon>
        <taxon>Tracheophyta</taxon>
        <taxon>Spermatophyta</taxon>
        <taxon>Magnoliopsida</taxon>
        <taxon>eudicotyledons</taxon>
        <taxon>Gunneridae</taxon>
        <taxon>Pentapetalae</taxon>
        <taxon>rosids</taxon>
        <taxon>fabids</taxon>
        <taxon>Rosales</taxon>
        <taxon>Rosaceae</taxon>
        <taxon>Rosoideae</taxon>
        <taxon>Rosoideae incertae sedis</taxon>
        <taxon>Rubus</taxon>
    </lineage>
</organism>
<dbReference type="Proteomes" id="UP001457282">
    <property type="component" value="Unassembled WGS sequence"/>
</dbReference>
<dbReference type="Pfam" id="PF00249">
    <property type="entry name" value="Myb_DNA-binding"/>
    <property type="match status" value="1"/>
</dbReference>
<dbReference type="InterPro" id="IPR044597">
    <property type="entry name" value="SMH1-6"/>
</dbReference>
<evidence type="ECO:0000256" key="3">
    <source>
        <dbReference type="ARBA" id="ARBA00022454"/>
    </source>
</evidence>